<dbReference type="EMBL" id="CP066681">
    <property type="protein sequence ID" value="QQG36613.1"/>
    <property type="molecule type" value="Genomic_DNA"/>
</dbReference>
<name>A0A7T5R300_9BACT</name>
<organism evidence="1 2">
    <name type="scientific">Micavibrio aeruginosavorus</name>
    <dbReference type="NCBI Taxonomy" id="349221"/>
    <lineage>
        <taxon>Bacteria</taxon>
        <taxon>Pseudomonadati</taxon>
        <taxon>Bdellovibrionota</taxon>
        <taxon>Bdellovibrionia</taxon>
        <taxon>Bdellovibrionales</taxon>
        <taxon>Pseudobdellovibrionaceae</taxon>
        <taxon>Micavibrio</taxon>
    </lineage>
</organism>
<dbReference type="Proteomes" id="UP000595362">
    <property type="component" value="Chromosome"/>
</dbReference>
<evidence type="ECO:0000313" key="1">
    <source>
        <dbReference type="EMBL" id="QQG36613.1"/>
    </source>
</evidence>
<reference evidence="1 2" key="1">
    <citation type="submission" date="2020-07" db="EMBL/GenBank/DDBJ databases">
        <title>Huge and variable diversity of episymbiotic CPR bacteria and DPANN archaea in groundwater ecosystems.</title>
        <authorList>
            <person name="He C.Y."/>
            <person name="Keren R."/>
            <person name="Whittaker M."/>
            <person name="Farag I.F."/>
            <person name="Doudna J."/>
            <person name="Cate J.H.D."/>
            <person name="Banfield J.F."/>
        </authorList>
    </citation>
    <scope>NUCLEOTIDE SEQUENCE [LARGE SCALE GENOMIC DNA]</scope>
    <source>
        <strain evidence="1">NC_groundwater_70_Ag_B-0.1um_54_66</strain>
    </source>
</reference>
<gene>
    <name evidence="1" type="ORF">HYS17_02185</name>
</gene>
<accession>A0A7T5R300</accession>
<proteinExistence type="predicted"/>
<dbReference type="PANTHER" id="PTHR36057:SF1">
    <property type="entry name" value="LIPOPROTEIN LIPID ATTACHMENT SITE-LIKE PROTEIN, PUTATIVE (DUF1223)-RELATED"/>
    <property type="match status" value="1"/>
</dbReference>
<protein>
    <submittedName>
        <fullName evidence="1">DUF1223 domain-containing protein</fullName>
    </submittedName>
</protein>
<dbReference type="PANTHER" id="PTHR36057">
    <property type="match status" value="1"/>
</dbReference>
<dbReference type="AlphaFoldDB" id="A0A7T5R300"/>
<dbReference type="Pfam" id="PF06764">
    <property type="entry name" value="DUF1223"/>
    <property type="match status" value="1"/>
</dbReference>
<sequence>MRHNLKLALTIAVFLWGLFSLTPRVQAEDSGLPAAAPVSAVESAALAAVEAPVVVELFSSQACLFCPQADTLFGELIMQPHVIGLACHVDYFDVRNGSLSQPFCTVRQSWYMQTLGAGPNYTPQMVINGVRETMGNKDADVRAAMHRAQAAAGPVRIDVRVGETVGDFILSWPSMGHLKPDEPVAFWLAVFDKPHNLMIAEGRNKGRQMRYENIVNHMQDLGSWPAAAGIKTIQVKLEAGDMGFALLAQGQGSGRIYAAGQYKVP</sequence>
<dbReference type="InterPro" id="IPR010634">
    <property type="entry name" value="DUF1223"/>
</dbReference>
<evidence type="ECO:0000313" key="2">
    <source>
        <dbReference type="Proteomes" id="UP000595362"/>
    </source>
</evidence>
<dbReference type="InterPro" id="IPR036249">
    <property type="entry name" value="Thioredoxin-like_sf"/>
</dbReference>
<dbReference type="SUPFAM" id="SSF52833">
    <property type="entry name" value="Thioredoxin-like"/>
    <property type="match status" value="1"/>
</dbReference>